<feature type="compositionally biased region" description="Gly residues" evidence="1">
    <location>
        <begin position="147"/>
        <end position="164"/>
    </location>
</feature>
<keyword evidence="4" id="KW-1185">Reference proteome</keyword>
<evidence type="ECO:0000256" key="2">
    <source>
        <dbReference type="SAM" id="SignalP"/>
    </source>
</evidence>
<feature type="region of interest" description="Disordered" evidence="1">
    <location>
        <begin position="147"/>
        <end position="173"/>
    </location>
</feature>
<evidence type="ECO:0000313" key="4">
    <source>
        <dbReference type="Proteomes" id="UP000651050"/>
    </source>
</evidence>
<organism evidence="3 4">
    <name type="scientific">Caenimonas aquaedulcis</name>
    <dbReference type="NCBI Taxonomy" id="2793270"/>
    <lineage>
        <taxon>Bacteria</taxon>
        <taxon>Pseudomonadati</taxon>
        <taxon>Pseudomonadota</taxon>
        <taxon>Betaproteobacteria</taxon>
        <taxon>Burkholderiales</taxon>
        <taxon>Comamonadaceae</taxon>
        <taxon>Caenimonas</taxon>
    </lineage>
</organism>
<name>A0A931H5Y7_9BURK</name>
<dbReference type="RefSeq" id="WP_196986864.1">
    <property type="nucleotide sequence ID" value="NZ_JADWYS010000001.1"/>
</dbReference>
<comment type="caution">
    <text evidence="3">The sequence shown here is derived from an EMBL/GenBank/DDBJ whole genome shotgun (WGS) entry which is preliminary data.</text>
</comment>
<dbReference type="EMBL" id="JADWYS010000001">
    <property type="protein sequence ID" value="MBG9389048.1"/>
    <property type="molecule type" value="Genomic_DNA"/>
</dbReference>
<protein>
    <submittedName>
        <fullName evidence="3">Uncharacterized protein</fullName>
    </submittedName>
</protein>
<reference evidence="3" key="1">
    <citation type="submission" date="2020-11" db="EMBL/GenBank/DDBJ databases">
        <title>Bacterial whole genome sequence for Caenimonas sp. DR4.4.</title>
        <authorList>
            <person name="Le V."/>
            <person name="Ko S.-R."/>
            <person name="Ahn C.-Y."/>
            <person name="Oh H.-M."/>
        </authorList>
    </citation>
    <scope>NUCLEOTIDE SEQUENCE</scope>
    <source>
        <strain evidence="3">DR4.4</strain>
    </source>
</reference>
<feature type="chain" id="PRO_5036977195" evidence="2">
    <location>
        <begin position="23"/>
        <end position="173"/>
    </location>
</feature>
<sequence length="173" mass="16662">MFTRHLPLLGAVLIAGAAVAQASGPAAVANARIVGKTAKVQGLVTVSLGTSVSSVVNDAPVYEGSRFVTGSTGSAELDFGSGCIVALVPNQTLTVDSAATCDDRKAAVLWLTGGTVAAAGGASYVPLAGLAYVAGIALIDSTIRTGPTGGGGKPGGPNDGGTGGIPDPDISGQ</sequence>
<gene>
    <name evidence="3" type="ORF">I5803_13515</name>
</gene>
<proteinExistence type="predicted"/>
<accession>A0A931H5Y7</accession>
<feature type="signal peptide" evidence="2">
    <location>
        <begin position="1"/>
        <end position="22"/>
    </location>
</feature>
<keyword evidence="2" id="KW-0732">Signal</keyword>
<dbReference type="AlphaFoldDB" id="A0A931H5Y7"/>
<dbReference type="Proteomes" id="UP000651050">
    <property type="component" value="Unassembled WGS sequence"/>
</dbReference>
<evidence type="ECO:0000256" key="1">
    <source>
        <dbReference type="SAM" id="MobiDB-lite"/>
    </source>
</evidence>
<evidence type="ECO:0000313" key="3">
    <source>
        <dbReference type="EMBL" id="MBG9389048.1"/>
    </source>
</evidence>